<proteinExistence type="predicted"/>
<organism evidence="1">
    <name type="scientific">marine sediment metagenome</name>
    <dbReference type="NCBI Taxonomy" id="412755"/>
    <lineage>
        <taxon>unclassified sequences</taxon>
        <taxon>metagenomes</taxon>
        <taxon>ecological metagenomes</taxon>
    </lineage>
</organism>
<gene>
    <name evidence="1" type="ORF">S01H4_62394</name>
</gene>
<feature type="non-terminal residue" evidence="1">
    <location>
        <position position="1"/>
    </location>
</feature>
<evidence type="ECO:0000313" key="1">
    <source>
        <dbReference type="EMBL" id="GAH06146.1"/>
    </source>
</evidence>
<sequence length="95" mass="10298">TSPGKILAGNLLYRKNGIKIAKHTTVNNKPSAESQMIEQIIKEINAIIEVPEPSPLYPSSMFTVLANTATIKGARIGYITFNLNFPKKGIVGDSI</sequence>
<reference evidence="1" key="1">
    <citation type="journal article" date="2014" name="Front. Microbiol.">
        <title>High frequency of phylogenetically diverse reductive dehalogenase-homologous genes in deep subseafloor sedimentary metagenomes.</title>
        <authorList>
            <person name="Kawai M."/>
            <person name="Futagami T."/>
            <person name="Toyoda A."/>
            <person name="Takaki Y."/>
            <person name="Nishi S."/>
            <person name="Hori S."/>
            <person name="Arai W."/>
            <person name="Tsubouchi T."/>
            <person name="Morono Y."/>
            <person name="Uchiyama I."/>
            <person name="Ito T."/>
            <person name="Fujiyama A."/>
            <person name="Inagaki F."/>
            <person name="Takami H."/>
        </authorList>
    </citation>
    <scope>NUCLEOTIDE SEQUENCE</scope>
    <source>
        <strain evidence="1">Expedition CK06-06</strain>
    </source>
</reference>
<name>X1CD01_9ZZZZ</name>
<dbReference type="EMBL" id="BART01037232">
    <property type="protein sequence ID" value="GAH06146.1"/>
    <property type="molecule type" value="Genomic_DNA"/>
</dbReference>
<accession>X1CD01</accession>
<comment type="caution">
    <text evidence="1">The sequence shown here is derived from an EMBL/GenBank/DDBJ whole genome shotgun (WGS) entry which is preliminary data.</text>
</comment>
<dbReference type="AlphaFoldDB" id="X1CD01"/>
<protein>
    <submittedName>
        <fullName evidence="1">Uncharacterized protein</fullName>
    </submittedName>
</protein>